<dbReference type="PANTHER" id="PTHR10543:SF89">
    <property type="entry name" value="CAROTENOID 9,10(9',10')-CLEAVAGE DIOXYGENASE 1"/>
    <property type="match status" value="1"/>
</dbReference>
<dbReference type="EMBL" id="CP114014">
    <property type="protein sequence ID" value="XAY07374.1"/>
    <property type="molecule type" value="Genomic_DNA"/>
</dbReference>
<feature type="binding site" evidence="5">
    <location>
        <position position="304"/>
    </location>
    <ligand>
        <name>Fe cation</name>
        <dbReference type="ChEBI" id="CHEBI:24875"/>
        <note>catalytic</note>
    </ligand>
</feature>
<evidence type="ECO:0000256" key="4">
    <source>
        <dbReference type="ARBA" id="ARBA00023004"/>
    </source>
</evidence>
<keyword evidence="6" id="KW-0223">Dioxygenase</keyword>
<dbReference type="GO" id="GO:0016121">
    <property type="term" value="P:carotene catabolic process"/>
    <property type="evidence" value="ECO:0007669"/>
    <property type="project" value="TreeGrafter"/>
</dbReference>
<feature type="binding site" evidence="5">
    <location>
        <position position="489"/>
    </location>
    <ligand>
        <name>Fe cation</name>
        <dbReference type="ChEBI" id="CHEBI:24875"/>
        <note>catalytic</note>
    </ligand>
</feature>
<evidence type="ECO:0000256" key="1">
    <source>
        <dbReference type="ARBA" id="ARBA00006787"/>
    </source>
</evidence>
<proteinExistence type="inferred from homology"/>
<dbReference type="Pfam" id="PF03055">
    <property type="entry name" value="RPE65"/>
    <property type="match status" value="1"/>
</dbReference>
<accession>A0AAU7B0D3</accession>
<keyword evidence="4 5" id="KW-0408">Iron</keyword>
<comment type="cofactor">
    <cofactor evidence="5 6">
        <name>Fe(2+)</name>
        <dbReference type="ChEBI" id="CHEBI:29033"/>
    </cofactor>
    <text evidence="5 6">Binds 1 Fe(2+) ion per subunit.</text>
</comment>
<dbReference type="KEGG" id="parq:DSM112329_04255"/>
<keyword evidence="3 6" id="KW-0560">Oxidoreductase</keyword>
<dbReference type="EC" id="1.13.11.-" evidence="6"/>
<evidence type="ECO:0000256" key="5">
    <source>
        <dbReference type="PIRSR" id="PIRSR604294-1"/>
    </source>
</evidence>
<dbReference type="GO" id="GO:0046872">
    <property type="term" value="F:metal ion binding"/>
    <property type="evidence" value="ECO:0007669"/>
    <property type="project" value="UniProtKB-KW"/>
</dbReference>
<evidence type="ECO:0000256" key="3">
    <source>
        <dbReference type="ARBA" id="ARBA00023002"/>
    </source>
</evidence>
<dbReference type="InterPro" id="IPR004294">
    <property type="entry name" value="Carotenoid_Oase"/>
</dbReference>
<evidence type="ECO:0000256" key="2">
    <source>
        <dbReference type="ARBA" id="ARBA00022723"/>
    </source>
</evidence>
<evidence type="ECO:0000313" key="7">
    <source>
        <dbReference type="EMBL" id="XAY07374.1"/>
    </source>
</evidence>
<evidence type="ECO:0000256" key="6">
    <source>
        <dbReference type="RuleBase" id="RU364048"/>
    </source>
</evidence>
<protein>
    <recommendedName>
        <fullName evidence="6">Dioxygenase</fullName>
        <ecNumber evidence="6">1.13.11.-</ecNumber>
    </recommendedName>
</protein>
<sequence length="497" mass="55885">MGAPIPNDARLKGPFKPMRFEATVEDCIVTEGEIPKDLCGGFYRNGPTWRRPTKQGTNGILTQDGMIQGLVFENGRADFRNRWIRTPKFLAEQRHGSGIFEWADGKFTDWRAMGFGEVKRDEATAGIPHGTNNINVFPFQGQVVASGEQGGPPIALHPETLETTGIVPWSSKLSRGMSEPTAFGDCAFTAHPKWDHETGELYGWAYRDEPPYVTLHNVRPDGTVKSLELWDAPYETVAHDIWLTEEWIVLPFQPFIASKERVENDLGIFGWDESLPIKLALVPRSLEGDVRWISADIPPQYVMHTLSANVIDGKLTLDGPIFDRPPFPFESDFKPGDDIALFFSIAKSYIGRWTVDLESGKVTTEQLGDRIAELPKVDERFYGKGYEWGSFVGGDEKRKGMSMKSVITTNVRTGSEQVYRIRDDQPLAVMEPTFAPRKPDAPEGDGWLIVPVSKWREGTGEYLIFDTDDITVGPVARVEIPFRLGWTPHGCWMDFRN</sequence>
<feature type="binding site" evidence="5">
    <location>
        <position position="191"/>
    </location>
    <ligand>
        <name>Fe cation</name>
        <dbReference type="ChEBI" id="CHEBI:24875"/>
        <note>catalytic</note>
    </ligand>
</feature>
<dbReference type="RefSeq" id="WP_354698569.1">
    <property type="nucleotide sequence ID" value="NZ_CP114014.1"/>
</dbReference>
<comment type="similarity">
    <text evidence="1 6">Belongs to the carotenoid oxygenase family.</text>
</comment>
<reference evidence="7" key="1">
    <citation type="submission" date="2022-12" db="EMBL/GenBank/DDBJ databases">
        <title>Paraconexibacter alkalitolerans sp. nov. and Baekduia alba sp. nov., isolated from soil and emended description of the genera Paraconexibacter (Chun et al., 2020) and Baekduia (An et al., 2020).</title>
        <authorList>
            <person name="Vieira S."/>
            <person name="Huber K.J."/>
            <person name="Geppert A."/>
            <person name="Wolf J."/>
            <person name="Neumann-Schaal M."/>
            <person name="Muesken M."/>
            <person name="Overmann J."/>
        </authorList>
    </citation>
    <scope>NUCLEOTIDE SEQUENCE</scope>
    <source>
        <strain evidence="7">AEG42_29</strain>
    </source>
</reference>
<keyword evidence="2 5" id="KW-0479">Metal-binding</keyword>
<feature type="binding site" evidence="5">
    <location>
        <position position="239"/>
    </location>
    <ligand>
        <name>Fe cation</name>
        <dbReference type="ChEBI" id="CHEBI:24875"/>
        <note>catalytic</note>
    </ligand>
</feature>
<gene>
    <name evidence="7" type="ORF">DSM112329_04255</name>
</gene>
<organism evidence="7">
    <name type="scientific">Paraconexibacter sp. AEG42_29</name>
    <dbReference type="NCBI Taxonomy" id="2997339"/>
    <lineage>
        <taxon>Bacteria</taxon>
        <taxon>Bacillati</taxon>
        <taxon>Actinomycetota</taxon>
        <taxon>Thermoleophilia</taxon>
        <taxon>Solirubrobacterales</taxon>
        <taxon>Paraconexibacteraceae</taxon>
        <taxon>Paraconexibacter</taxon>
    </lineage>
</organism>
<dbReference type="AlphaFoldDB" id="A0AAU7B0D3"/>
<dbReference type="PANTHER" id="PTHR10543">
    <property type="entry name" value="BETA-CAROTENE DIOXYGENASE"/>
    <property type="match status" value="1"/>
</dbReference>
<name>A0AAU7B0D3_9ACTN</name>
<dbReference type="GO" id="GO:0010436">
    <property type="term" value="F:carotenoid dioxygenase activity"/>
    <property type="evidence" value="ECO:0007669"/>
    <property type="project" value="TreeGrafter"/>
</dbReference>